<evidence type="ECO:0000259" key="17">
    <source>
        <dbReference type="Pfam" id="PF18595"/>
    </source>
</evidence>
<evidence type="ECO:0000256" key="7">
    <source>
        <dbReference type="ARBA" id="ARBA00022618"/>
    </source>
</evidence>
<keyword evidence="10 14" id="KW-0175">Coiled coil</keyword>
<dbReference type="GO" id="GO:0045132">
    <property type="term" value="P:meiotic chromosome segregation"/>
    <property type="evidence" value="ECO:0007669"/>
    <property type="project" value="TreeGrafter"/>
</dbReference>
<dbReference type="Pfam" id="PF18595">
    <property type="entry name" value="Nuf2_DHR10-like"/>
    <property type="match status" value="1"/>
</dbReference>
<evidence type="ECO:0000256" key="12">
    <source>
        <dbReference type="ARBA" id="ARBA00023306"/>
    </source>
</evidence>
<evidence type="ECO:0000256" key="15">
    <source>
        <dbReference type="SAM" id="MobiDB-lite"/>
    </source>
</evidence>
<comment type="similarity">
    <text evidence="4">Belongs to the NUF2 family.</text>
</comment>
<dbReference type="InterPro" id="IPR038275">
    <property type="entry name" value="Nuf2_N_sf"/>
</dbReference>
<keyword evidence="19" id="KW-1185">Reference proteome</keyword>
<dbReference type="GO" id="GO:0031262">
    <property type="term" value="C:Ndc80 complex"/>
    <property type="evidence" value="ECO:0007669"/>
    <property type="project" value="InterPro"/>
</dbReference>
<evidence type="ECO:0000313" key="18">
    <source>
        <dbReference type="EMBL" id="KJX96517.1"/>
    </source>
</evidence>
<evidence type="ECO:0000259" key="16">
    <source>
        <dbReference type="Pfam" id="PF03800"/>
    </source>
</evidence>
<keyword evidence="8" id="KW-0498">Mitosis</keyword>
<dbReference type="EMBL" id="LAFY01000610">
    <property type="protein sequence ID" value="KJX96517.1"/>
    <property type="molecule type" value="Genomic_DNA"/>
</dbReference>
<dbReference type="PANTHER" id="PTHR21650">
    <property type="entry name" value="MEMBRALIN/KINETOCHORE PROTEIN NUF2"/>
    <property type="match status" value="1"/>
</dbReference>
<dbReference type="Proteomes" id="UP000033647">
    <property type="component" value="Unassembled WGS sequence"/>
</dbReference>
<evidence type="ECO:0000256" key="9">
    <source>
        <dbReference type="ARBA" id="ARBA00022838"/>
    </source>
</evidence>
<evidence type="ECO:0000256" key="1">
    <source>
        <dbReference type="ARBA" id="ARBA00002772"/>
    </source>
</evidence>
<feature type="region of interest" description="Disordered" evidence="15">
    <location>
        <begin position="1"/>
        <end position="29"/>
    </location>
</feature>
<dbReference type="GO" id="GO:0007052">
    <property type="term" value="P:mitotic spindle organization"/>
    <property type="evidence" value="ECO:0007669"/>
    <property type="project" value="TreeGrafter"/>
</dbReference>
<organism evidence="18 19">
    <name type="scientific">Zymoseptoria brevis</name>
    <dbReference type="NCBI Taxonomy" id="1047168"/>
    <lineage>
        <taxon>Eukaryota</taxon>
        <taxon>Fungi</taxon>
        <taxon>Dikarya</taxon>
        <taxon>Ascomycota</taxon>
        <taxon>Pezizomycotina</taxon>
        <taxon>Dothideomycetes</taxon>
        <taxon>Dothideomycetidae</taxon>
        <taxon>Mycosphaerellales</taxon>
        <taxon>Mycosphaerellaceae</taxon>
        <taxon>Zymoseptoria</taxon>
    </lineage>
</organism>
<feature type="compositionally biased region" description="Basic and acidic residues" evidence="15">
    <location>
        <begin position="339"/>
        <end position="368"/>
    </location>
</feature>
<evidence type="ECO:0000256" key="4">
    <source>
        <dbReference type="ARBA" id="ARBA00005498"/>
    </source>
</evidence>
<feature type="coiled-coil region" evidence="14">
    <location>
        <begin position="180"/>
        <end position="242"/>
    </location>
</feature>
<comment type="subcellular location">
    <subcellularLocation>
        <location evidence="3">Chromosome</location>
        <location evidence="3">Centromere</location>
        <location evidence="3">Kinetochore</location>
    </subcellularLocation>
    <subcellularLocation>
        <location evidence="2">Nucleus</location>
    </subcellularLocation>
</comment>
<dbReference type="OrthoDB" id="8194677at2759"/>
<dbReference type="PANTHER" id="PTHR21650:SF2">
    <property type="entry name" value="KINETOCHORE PROTEIN NUF2"/>
    <property type="match status" value="1"/>
</dbReference>
<keyword evidence="13" id="KW-0137">Centromere</keyword>
<dbReference type="GO" id="GO:0051315">
    <property type="term" value="P:attachment of mitotic spindle microtubules to kinetochore"/>
    <property type="evidence" value="ECO:0007669"/>
    <property type="project" value="TreeGrafter"/>
</dbReference>
<keyword evidence="12" id="KW-0131">Cell cycle</keyword>
<dbReference type="STRING" id="1047168.A0A0F4GHM4"/>
<dbReference type="InterPro" id="IPR005549">
    <property type="entry name" value="Kinetochore_Nuf2_N"/>
</dbReference>
<evidence type="ECO:0000256" key="6">
    <source>
        <dbReference type="ARBA" id="ARBA00022454"/>
    </source>
</evidence>
<dbReference type="InterPro" id="IPR041112">
    <property type="entry name" value="Nuf2_DHR10-like"/>
</dbReference>
<dbReference type="AlphaFoldDB" id="A0A0F4GHM4"/>
<evidence type="ECO:0000256" key="14">
    <source>
        <dbReference type="SAM" id="Coils"/>
    </source>
</evidence>
<evidence type="ECO:0000256" key="13">
    <source>
        <dbReference type="ARBA" id="ARBA00023328"/>
    </source>
</evidence>
<reference evidence="18 19" key="1">
    <citation type="submission" date="2015-03" db="EMBL/GenBank/DDBJ databases">
        <title>RNA-seq based gene annotation and comparative genomics of four Zymoseptoria species reveal species-specific pathogenicity related genes and transposable element activity.</title>
        <authorList>
            <person name="Grandaubert J."/>
            <person name="Bhattacharyya A."/>
            <person name="Stukenbrock E.H."/>
        </authorList>
    </citation>
    <scope>NUCLEOTIDE SEQUENCE [LARGE SCALE GENOMIC DNA]</scope>
    <source>
        <strain evidence="18 19">Zb18110</strain>
    </source>
</reference>
<dbReference type="Gene3D" id="1.10.418.60">
    <property type="entry name" value="Ncd80 complex, Nuf2 subunit"/>
    <property type="match status" value="1"/>
</dbReference>
<dbReference type="GO" id="GO:0044877">
    <property type="term" value="F:protein-containing complex binding"/>
    <property type="evidence" value="ECO:0007669"/>
    <property type="project" value="TreeGrafter"/>
</dbReference>
<feature type="region of interest" description="Disordered" evidence="15">
    <location>
        <begin position="334"/>
        <end position="400"/>
    </location>
</feature>
<keyword evidence="9" id="KW-0995">Kinetochore</keyword>
<sequence>MPSMDYNPRMSMARSQQPPPSQQKQRKEPDEDAFMTLPDKEIAGCISDIGINFSIDDLRKPNPQQIQKVFEWFAELLTMTTREIVAPAMRAAAEDMCGADDYERIFTADTRELMGFFITMRKLLLECGIKDFTFSDVYRPTHPRLVKIFSYIINFIRFRESQTAVIDEHYNSSERTKNAIEQLYHANQEKEDHLQEMQHNRANVEAALAEKERKASDLKTRLLELKKSQERVTERLERVKADQSRLKSLLEDKTSTVMQTRTEANKLRPYTEQSPANLEQSLRDLSANLNTDRNQIEVLDRRSRALQTSCDTFSLLQTDIQSLNRLLTDLSTELAKEEDESRSAARNREALTEKSNNVREVERQEKMLRKQLQQWTDRTEKLRNDAEERAKNAKSKMEGLRKMHRELTSERREKGEEVEKRRVRIEQTEKKMADLKEQIEHEVQAAREEYMKMESHIKLYITEMDQVIV</sequence>
<feature type="domain" description="Kinetochore protein Nuf2 N-terminal" evidence="16">
    <location>
        <begin position="32"/>
        <end position="174"/>
    </location>
</feature>
<protein>
    <recommendedName>
        <fullName evidence="5">Probable kinetochore protein NUF2</fullName>
    </recommendedName>
</protein>
<keyword evidence="6" id="KW-0158">Chromosome</keyword>
<accession>A0A0F4GHM4</accession>
<keyword evidence="7" id="KW-0132">Cell division</keyword>
<comment type="caution">
    <text evidence="18">The sequence shown here is derived from an EMBL/GenBank/DDBJ whole genome shotgun (WGS) entry which is preliminary data.</text>
</comment>
<evidence type="ECO:0000256" key="11">
    <source>
        <dbReference type="ARBA" id="ARBA00023242"/>
    </source>
</evidence>
<evidence type="ECO:0000256" key="2">
    <source>
        <dbReference type="ARBA" id="ARBA00004123"/>
    </source>
</evidence>
<proteinExistence type="inferred from homology"/>
<evidence type="ECO:0000256" key="5">
    <source>
        <dbReference type="ARBA" id="ARBA00017594"/>
    </source>
</evidence>
<comment type="function">
    <text evidence="1">Acts as a component of the essential kinetochore-associated NDC80 complex, which is required for chromosome segregation and spindle checkpoint activity.</text>
</comment>
<dbReference type="Pfam" id="PF03800">
    <property type="entry name" value="Nuf2"/>
    <property type="match status" value="1"/>
</dbReference>
<keyword evidence="11" id="KW-0539">Nucleus</keyword>
<evidence type="ECO:0000256" key="3">
    <source>
        <dbReference type="ARBA" id="ARBA00004629"/>
    </source>
</evidence>
<dbReference type="GO" id="GO:0051383">
    <property type="term" value="P:kinetochore organization"/>
    <property type="evidence" value="ECO:0007669"/>
    <property type="project" value="TreeGrafter"/>
</dbReference>
<name>A0A0F4GHM4_9PEZI</name>
<dbReference type="GO" id="GO:0051301">
    <property type="term" value="P:cell division"/>
    <property type="evidence" value="ECO:0007669"/>
    <property type="project" value="UniProtKB-KW"/>
</dbReference>
<evidence type="ECO:0000256" key="8">
    <source>
        <dbReference type="ARBA" id="ARBA00022776"/>
    </source>
</evidence>
<dbReference type="GO" id="GO:0005634">
    <property type="term" value="C:nucleus"/>
    <property type="evidence" value="ECO:0007669"/>
    <property type="project" value="UniProtKB-SubCell"/>
</dbReference>
<evidence type="ECO:0000256" key="10">
    <source>
        <dbReference type="ARBA" id="ARBA00023054"/>
    </source>
</evidence>
<feature type="domain" description="Nuf2 DHR10-like" evidence="17">
    <location>
        <begin position="286"/>
        <end position="401"/>
    </location>
</feature>
<evidence type="ECO:0000313" key="19">
    <source>
        <dbReference type="Proteomes" id="UP000033647"/>
    </source>
</evidence>
<gene>
    <name evidence="18" type="ORF">TI39_contig618g00015</name>
</gene>
<feature type="compositionally biased region" description="Basic and acidic residues" evidence="15">
    <location>
        <begin position="377"/>
        <end position="400"/>
    </location>
</feature>